<dbReference type="InterPro" id="IPR051165">
    <property type="entry name" value="Multifunctional_ANK_Repeat"/>
</dbReference>
<dbReference type="Gene3D" id="1.25.40.20">
    <property type="entry name" value="Ankyrin repeat-containing domain"/>
    <property type="match status" value="1"/>
</dbReference>
<accession>A0A3D9C742</accession>
<dbReference type="PANTHER" id="PTHR24123:SF33">
    <property type="entry name" value="PROTEIN HOS4"/>
    <property type="match status" value="1"/>
</dbReference>
<evidence type="ECO:0000313" key="5">
    <source>
        <dbReference type="Proteomes" id="UP000256686"/>
    </source>
</evidence>
<evidence type="ECO:0000256" key="1">
    <source>
        <dbReference type="ARBA" id="ARBA00022737"/>
    </source>
</evidence>
<evidence type="ECO:0000313" key="4">
    <source>
        <dbReference type="EMBL" id="REC61559.1"/>
    </source>
</evidence>
<keyword evidence="5" id="KW-1185">Reference proteome</keyword>
<dbReference type="SMART" id="SM00248">
    <property type="entry name" value="ANK"/>
    <property type="match status" value="4"/>
</dbReference>
<protein>
    <submittedName>
        <fullName evidence="4">Uncharacterized protein</fullName>
    </submittedName>
</protein>
<dbReference type="Proteomes" id="UP000256686">
    <property type="component" value="Unassembled WGS sequence"/>
</dbReference>
<gene>
    <name evidence="4" type="ORF">DRF65_15365</name>
</gene>
<sequence>MDSNIKQNNMKKENPPEKFFKGNDLKMATAIYNNDTVAIENLVKKENFDVNGRGAMIIPDYSTTDTVRYTYLNYAVVIGALPASRTLLRLGADIDQPCINGGGYDANINSACSSRNKEMIQLLIENKANLNPKFGESPINDLLIGDVDKELIDLLLTNGANINYQAYIGGGTVVSTALGLGKFDYVNYFLDKGADPLLLDANGNNLASLIQDEINEGRLSGYGLQEYNKLKERLTDKFHIQFPLKINKKTEWQKGRAMAIARYENLSQADKDFLGKDEADRKKKWKDGLEKSLQESTH</sequence>
<organism evidence="4 5">
    <name type="scientific">Chryseobacterium pennae</name>
    <dbReference type="NCBI Taxonomy" id="2258962"/>
    <lineage>
        <taxon>Bacteria</taxon>
        <taxon>Pseudomonadati</taxon>
        <taxon>Bacteroidota</taxon>
        <taxon>Flavobacteriia</taxon>
        <taxon>Flavobacteriales</taxon>
        <taxon>Weeksellaceae</taxon>
        <taxon>Chryseobacterium group</taxon>
        <taxon>Chryseobacterium</taxon>
    </lineage>
</organism>
<dbReference type="EMBL" id="QNVT01000014">
    <property type="protein sequence ID" value="REC61559.1"/>
    <property type="molecule type" value="Genomic_DNA"/>
</dbReference>
<dbReference type="PANTHER" id="PTHR24123">
    <property type="entry name" value="ANKYRIN REPEAT-CONTAINING"/>
    <property type="match status" value="1"/>
</dbReference>
<name>A0A3D9C742_9FLAO</name>
<dbReference type="InterPro" id="IPR002110">
    <property type="entry name" value="Ankyrin_rpt"/>
</dbReference>
<reference evidence="5" key="1">
    <citation type="submission" date="2018-06" db="EMBL/GenBank/DDBJ databases">
        <authorList>
            <person name="Lum Nde A."/>
            <person name="Hugo C."/>
        </authorList>
    </citation>
    <scope>NUCLEOTIDE SEQUENCE [LARGE SCALE GENOMIC DNA]</scope>
    <source>
        <strain evidence="5">1_F178</strain>
    </source>
</reference>
<proteinExistence type="predicted"/>
<keyword evidence="1" id="KW-0677">Repeat</keyword>
<evidence type="ECO:0000256" key="2">
    <source>
        <dbReference type="ARBA" id="ARBA00023043"/>
    </source>
</evidence>
<dbReference type="SUPFAM" id="SSF48403">
    <property type="entry name" value="Ankyrin repeat"/>
    <property type="match status" value="1"/>
</dbReference>
<feature type="region of interest" description="Disordered" evidence="3">
    <location>
        <begin position="279"/>
        <end position="298"/>
    </location>
</feature>
<evidence type="ECO:0000256" key="3">
    <source>
        <dbReference type="SAM" id="MobiDB-lite"/>
    </source>
</evidence>
<comment type="caution">
    <text evidence="4">The sequence shown here is derived from an EMBL/GenBank/DDBJ whole genome shotgun (WGS) entry which is preliminary data.</text>
</comment>
<dbReference type="InterPro" id="IPR036770">
    <property type="entry name" value="Ankyrin_rpt-contain_sf"/>
</dbReference>
<keyword evidence="2" id="KW-0040">ANK repeat</keyword>
<dbReference type="AlphaFoldDB" id="A0A3D9C742"/>